<organism evidence="1">
    <name type="scientific">bioreactor metagenome</name>
    <dbReference type="NCBI Taxonomy" id="1076179"/>
    <lineage>
        <taxon>unclassified sequences</taxon>
        <taxon>metagenomes</taxon>
        <taxon>ecological metagenomes</taxon>
    </lineage>
</organism>
<proteinExistence type="predicted"/>
<protein>
    <submittedName>
        <fullName evidence="1">Uncharacterized protein</fullName>
    </submittedName>
</protein>
<gene>
    <name evidence="1" type="ORF">SDC9_165017</name>
</gene>
<reference evidence="1" key="1">
    <citation type="submission" date="2019-08" db="EMBL/GenBank/DDBJ databases">
        <authorList>
            <person name="Kucharzyk K."/>
            <person name="Murdoch R.W."/>
            <person name="Higgins S."/>
            <person name="Loffler F."/>
        </authorList>
    </citation>
    <scope>NUCLEOTIDE SEQUENCE</scope>
</reference>
<name>A0A645FVI9_9ZZZZ</name>
<dbReference type="EMBL" id="VSSQ01064839">
    <property type="protein sequence ID" value="MPN17662.1"/>
    <property type="molecule type" value="Genomic_DNA"/>
</dbReference>
<dbReference type="AlphaFoldDB" id="A0A645FVI9"/>
<sequence length="140" mass="16244">MNFICKQTGLSLTAVIDKAIHLVCLLVSDSRAQDETLHILKSDGTNDKKTTVLWKQLIKYLHDTYRRFPNIDEKKLTFICIEKGLVYNEEALNAIIDCEYNNIVSHYSPEEMELWNRDILGEVPEPNDDGIREDFEIENL</sequence>
<accession>A0A645FVI9</accession>
<evidence type="ECO:0000313" key="1">
    <source>
        <dbReference type="EMBL" id="MPN17662.1"/>
    </source>
</evidence>
<comment type="caution">
    <text evidence="1">The sequence shown here is derived from an EMBL/GenBank/DDBJ whole genome shotgun (WGS) entry which is preliminary data.</text>
</comment>